<dbReference type="NCBIfam" id="TIGR03350">
    <property type="entry name" value="type_VI_ompA"/>
    <property type="match status" value="1"/>
</dbReference>
<dbReference type="InterPro" id="IPR017732">
    <property type="entry name" value="T4/T6SS_DotU"/>
</dbReference>
<dbReference type="EMBL" id="JAVDPW010000007">
    <property type="protein sequence ID" value="MDR6291626.1"/>
    <property type="molecule type" value="Genomic_DNA"/>
</dbReference>
<evidence type="ECO:0000256" key="2">
    <source>
        <dbReference type="SAM" id="MobiDB-lite"/>
    </source>
</evidence>
<feature type="region of interest" description="Disordered" evidence="2">
    <location>
        <begin position="414"/>
        <end position="456"/>
    </location>
</feature>
<dbReference type="SUPFAM" id="SSF103088">
    <property type="entry name" value="OmpA-like"/>
    <property type="match status" value="1"/>
</dbReference>
<feature type="region of interest" description="Disordered" evidence="2">
    <location>
        <begin position="1"/>
        <end position="50"/>
    </location>
</feature>
<evidence type="ECO:0000259" key="4">
    <source>
        <dbReference type="PROSITE" id="PS51123"/>
    </source>
</evidence>
<feature type="compositionally biased region" description="Low complexity" evidence="2">
    <location>
        <begin position="17"/>
        <end position="34"/>
    </location>
</feature>
<evidence type="ECO:0000313" key="6">
    <source>
        <dbReference type="Proteomes" id="UP001262410"/>
    </source>
</evidence>
<proteinExistence type="predicted"/>
<dbReference type="InterPro" id="IPR036737">
    <property type="entry name" value="OmpA-like_sf"/>
</dbReference>
<dbReference type="NCBIfam" id="TIGR03349">
    <property type="entry name" value="IV_VI_DotU"/>
    <property type="match status" value="1"/>
</dbReference>
<evidence type="ECO:0000256" key="3">
    <source>
        <dbReference type="SAM" id="Phobius"/>
    </source>
</evidence>
<evidence type="ECO:0000256" key="1">
    <source>
        <dbReference type="PROSITE-ProRule" id="PRU00473"/>
    </source>
</evidence>
<dbReference type="Gene3D" id="1.25.40.590">
    <property type="entry name" value="Type IV / VI secretion system, DotU"/>
    <property type="match status" value="1"/>
</dbReference>
<accession>A0ABU1JSM7</accession>
<dbReference type="PROSITE" id="PS51123">
    <property type="entry name" value="OMPA_2"/>
    <property type="match status" value="1"/>
</dbReference>
<dbReference type="CDD" id="cd07185">
    <property type="entry name" value="OmpA_C-like"/>
    <property type="match status" value="1"/>
</dbReference>
<keyword evidence="6" id="KW-1185">Reference proteome</keyword>
<dbReference type="Proteomes" id="UP001262410">
    <property type="component" value="Unassembled WGS sequence"/>
</dbReference>
<dbReference type="Gene3D" id="3.30.1330.60">
    <property type="entry name" value="OmpA-like domain"/>
    <property type="match status" value="1"/>
</dbReference>
<keyword evidence="1 3" id="KW-0472">Membrane</keyword>
<comment type="caution">
    <text evidence="5">The sequence shown here is derived from an EMBL/GenBank/DDBJ whole genome shotgun (WGS) entry which is preliminary data.</text>
</comment>
<protein>
    <submittedName>
        <fullName evidence="5">Type VI secretion system protein ImpK</fullName>
    </submittedName>
</protein>
<keyword evidence="3" id="KW-1133">Transmembrane helix</keyword>
<evidence type="ECO:0000313" key="5">
    <source>
        <dbReference type="EMBL" id="MDR6291626.1"/>
    </source>
</evidence>
<dbReference type="Pfam" id="PF09850">
    <property type="entry name" value="DotU"/>
    <property type="match status" value="1"/>
</dbReference>
<dbReference type="InterPro" id="IPR006665">
    <property type="entry name" value="OmpA-like"/>
</dbReference>
<gene>
    <name evidence="5" type="ORF">E9232_004160</name>
</gene>
<feature type="compositionally biased region" description="Basic and acidic residues" evidence="2">
    <location>
        <begin position="444"/>
        <end position="456"/>
    </location>
</feature>
<dbReference type="PANTHER" id="PTHR38033:SF1">
    <property type="entry name" value="DOTU FAMILY TYPE IV_VI SECRETION SYSTEM PROTEIN"/>
    <property type="match status" value="1"/>
</dbReference>
<dbReference type="NCBIfam" id="NF038228">
    <property type="entry name" value="IcmH_DotU_IVB"/>
    <property type="match status" value="1"/>
</dbReference>
<name>A0ABU1JSM7_9PROT</name>
<dbReference type="Pfam" id="PF00691">
    <property type="entry name" value="OmpA"/>
    <property type="match status" value="1"/>
</dbReference>
<reference evidence="5 6" key="1">
    <citation type="submission" date="2023-07" db="EMBL/GenBank/DDBJ databases">
        <title>Sorghum-associated microbial communities from plants grown in Nebraska, USA.</title>
        <authorList>
            <person name="Schachtman D."/>
        </authorList>
    </citation>
    <scope>NUCLEOTIDE SEQUENCE [LARGE SCALE GENOMIC DNA]</scope>
    <source>
        <strain evidence="5 6">584</strain>
    </source>
</reference>
<feature type="domain" description="OmpA-like" evidence="4">
    <location>
        <begin position="334"/>
        <end position="454"/>
    </location>
</feature>
<organism evidence="5 6">
    <name type="scientific">Inquilinus ginsengisoli</name>
    <dbReference type="NCBI Taxonomy" id="363840"/>
    <lineage>
        <taxon>Bacteria</taxon>
        <taxon>Pseudomonadati</taxon>
        <taxon>Pseudomonadota</taxon>
        <taxon>Alphaproteobacteria</taxon>
        <taxon>Rhodospirillales</taxon>
        <taxon>Rhodospirillaceae</taxon>
        <taxon>Inquilinus</taxon>
    </lineage>
</organism>
<dbReference type="InterPro" id="IPR017733">
    <property type="entry name" value="OmpA-like_dom_proteobacteria"/>
</dbReference>
<keyword evidence="3" id="KW-0812">Transmembrane</keyword>
<dbReference type="InterPro" id="IPR038522">
    <property type="entry name" value="T4/T6SS_DotU_sf"/>
</dbReference>
<dbReference type="RefSeq" id="WP_309797006.1">
    <property type="nucleotide sequence ID" value="NZ_JAVDPW010000007.1"/>
</dbReference>
<sequence>MSDNPFAEPDDDERTVIRPIPGGRPAPAAARPAASTALQTDAGEAPAEAPGAGVEFAELPPVGVSPITAAAAPLLSLLARLRNVFTVPDPAALRDSTIQEMRRFEKALRDQSLPMEQIRLSHYALCASIDDVVQNTPWGSRGPWADASLVSTFHQEVRSGERFFDLLGQLRQNLGIFLPVVELMYLCMSLGMQGRYRLTARGPAELDRVREETYVAIMRQRQPVERGLSVHWKGVTAPYRPLRSLLPVWVAALLGIGFVVLLYVLLSYGINGASDRLFDAARSLPPGQMPTIERTAPPKPLPPAPRPVASELDKLAGFLAPEIKQGLVTIAGTDAVPIVRILNLGMFKSGSATVEAQYLPILTRIGTALRTEPGAVDVVGYTDNQPIHTVQFPSNFQLSLARAKAAATVISGGIDDPSRLTPSGRADENPIAANDTPDGRQQNRRIEVVLHRKSAD</sequence>
<feature type="transmembrane region" description="Helical" evidence="3">
    <location>
        <begin position="246"/>
        <end position="266"/>
    </location>
</feature>
<dbReference type="PANTHER" id="PTHR38033">
    <property type="entry name" value="MEMBRANE PROTEIN-RELATED"/>
    <property type="match status" value="1"/>
</dbReference>